<dbReference type="SUPFAM" id="SSF50156">
    <property type="entry name" value="PDZ domain-like"/>
    <property type="match status" value="1"/>
</dbReference>
<dbReference type="InterPro" id="IPR001478">
    <property type="entry name" value="PDZ"/>
</dbReference>
<dbReference type="Proteomes" id="UP000228934">
    <property type="component" value="Unassembled WGS sequence"/>
</dbReference>
<keyword evidence="3" id="KW-1185">Reference proteome</keyword>
<dbReference type="EMBL" id="KV951076">
    <property type="protein sequence ID" value="PIO23954.1"/>
    <property type="molecule type" value="Genomic_DNA"/>
</dbReference>
<dbReference type="Pfam" id="PF00595">
    <property type="entry name" value="PDZ"/>
    <property type="match status" value="1"/>
</dbReference>
<feature type="domain" description="PDZ" evidence="1">
    <location>
        <begin position="1"/>
        <end position="52"/>
    </location>
</feature>
<evidence type="ECO:0000313" key="2">
    <source>
        <dbReference type="EMBL" id="PIO23954.1"/>
    </source>
</evidence>
<dbReference type="PROSITE" id="PS50106">
    <property type="entry name" value="PDZ"/>
    <property type="match status" value="1"/>
</dbReference>
<sequence length="52" mass="5513">MIQASGVAARTHKLKVGDRIVSINKQPMDGLTHAEVVNILKNAFGAITLEVG</sequence>
<protein>
    <recommendedName>
        <fullName evidence="1">PDZ domain-containing protein</fullName>
    </recommendedName>
</protein>
<dbReference type="AlphaFoldDB" id="A0A2G9R7V7"/>
<gene>
    <name evidence="2" type="ORF">AB205_0007140</name>
</gene>
<evidence type="ECO:0000313" key="3">
    <source>
        <dbReference type="Proteomes" id="UP000228934"/>
    </source>
</evidence>
<evidence type="ECO:0000259" key="1">
    <source>
        <dbReference type="PROSITE" id="PS50106"/>
    </source>
</evidence>
<reference evidence="3" key="1">
    <citation type="journal article" date="2017" name="Nat. Commun.">
        <title>The North American bullfrog draft genome provides insight into hormonal regulation of long noncoding RNA.</title>
        <authorList>
            <person name="Hammond S.A."/>
            <person name="Warren R.L."/>
            <person name="Vandervalk B.P."/>
            <person name="Kucuk E."/>
            <person name="Khan H."/>
            <person name="Gibb E.A."/>
            <person name="Pandoh P."/>
            <person name="Kirk H."/>
            <person name="Zhao Y."/>
            <person name="Jones M."/>
            <person name="Mungall A.J."/>
            <person name="Coope R."/>
            <person name="Pleasance S."/>
            <person name="Moore R.A."/>
            <person name="Holt R.A."/>
            <person name="Round J.M."/>
            <person name="Ohora S."/>
            <person name="Walle B.V."/>
            <person name="Veldhoen N."/>
            <person name="Helbing C.C."/>
            <person name="Birol I."/>
        </authorList>
    </citation>
    <scope>NUCLEOTIDE SEQUENCE [LARGE SCALE GENOMIC DNA]</scope>
</reference>
<dbReference type="OrthoDB" id="6022711at2759"/>
<accession>A0A2G9R7V7</accession>
<dbReference type="PANTHER" id="PTHR11324">
    <property type="entry name" value="IL16-RELATED"/>
    <property type="match status" value="1"/>
</dbReference>
<dbReference type="InterPro" id="IPR036034">
    <property type="entry name" value="PDZ_sf"/>
</dbReference>
<organism evidence="2 3">
    <name type="scientific">Aquarana catesbeiana</name>
    <name type="common">American bullfrog</name>
    <name type="synonym">Rana catesbeiana</name>
    <dbReference type="NCBI Taxonomy" id="8400"/>
    <lineage>
        <taxon>Eukaryota</taxon>
        <taxon>Metazoa</taxon>
        <taxon>Chordata</taxon>
        <taxon>Craniata</taxon>
        <taxon>Vertebrata</taxon>
        <taxon>Euteleostomi</taxon>
        <taxon>Amphibia</taxon>
        <taxon>Batrachia</taxon>
        <taxon>Anura</taxon>
        <taxon>Neobatrachia</taxon>
        <taxon>Ranoidea</taxon>
        <taxon>Ranidae</taxon>
        <taxon>Aquarana</taxon>
    </lineage>
</organism>
<proteinExistence type="predicted"/>
<name>A0A2G9R7V7_AQUCT</name>
<dbReference type="Gene3D" id="2.30.42.10">
    <property type="match status" value="1"/>
</dbReference>